<dbReference type="AlphaFoldDB" id="A0ABD1TXV9"/>
<dbReference type="EMBL" id="JBFOLK010000004">
    <property type="protein sequence ID" value="KAL2517569.1"/>
    <property type="molecule type" value="Genomic_DNA"/>
</dbReference>
<proteinExistence type="predicted"/>
<dbReference type="Pfam" id="PF03372">
    <property type="entry name" value="Exo_endo_phos"/>
    <property type="match status" value="1"/>
</dbReference>
<dbReference type="InterPro" id="IPR005135">
    <property type="entry name" value="Endo/exonuclease/phosphatase"/>
</dbReference>
<keyword evidence="3" id="KW-0548">Nucleotidyltransferase</keyword>
<dbReference type="InterPro" id="IPR000477">
    <property type="entry name" value="RT_dom"/>
</dbReference>
<feature type="domain" description="Endonuclease/exonuclease/phosphatase" evidence="2">
    <location>
        <begin position="10"/>
        <end position="88"/>
    </location>
</feature>
<evidence type="ECO:0000259" key="1">
    <source>
        <dbReference type="Pfam" id="PF00078"/>
    </source>
</evidence>
<evidence type="ECO:0000259" key="2">
    <source>
        <dbReference type="Pfam" id="PF03372"/>
    </source>
</evidence>
<accession>A0ABD1TXV9</accession>
<dbReference type="Gene3D" id="3.60.10.10">
    <property type="entry name" value="Endonuclease/exonuclease/phosphatase"/>
    <property type="match status" value="1"/>
</dbReference>
<gene>
    <name evidence="3" type="ORF">Adt_13816</name>
</gene>
<evidence type="ECO:0000313" key="4">
    <source>
        <dbReference type="Proteomes" id="UP001604336"/>
    </source>
</evidence>
<dbReference type="PANTHER" id="PTHR33710:SF77">
    <property type="entry name" value="DNASE I-LIKE SUPERFAMILY PROTEIN"/>
    <property type="match status" value="1"/>
</dbReference>
<dbReference type="PANTHER" id="PTHR33710">
    <property type="entry name" value="BNAC02G09200D PROTEIN"/>
    <property type="match status" value="1"/>
</dbReference>
<sequence length="311" mass="35241">MFITPIYASCSPIGRRELWVSLHQISLSLDGPWVVGGDFNVIAHNGEGTSRNTRDRDSSDFADMMMDCGLTDAGYSRSQYTWTNGRRIRDAECRVDEAELDHDRDPSPSHRDTLYQAQGRRIRARIRSITSSSGEVFESFETIQPSAVSFFQELLSAPPQPVDPIRPGIIPRLVFDEDNLQFNQTPTLTEVRESIFSIDPDSVAGLDGFSSHFFLLLRVDSSRDGSLGIMSRSYYIHLIRKPCRFFSSSRRLRQGDPISPSLFIIAADYFSRLLNQQYQHIPSMAYRHGDDTLISHLSFADDMIIFANGQK</sequence>
<keyword evidence="3" id="KW-0808">Transferase</keyword>
<keyword evidence="3" id="KW-0695">RNA-directed DNA polymerase</keyword>
<name>A0ABD1TXV9_9LAMI</name>
<keyword evidence="4" id="KW-1185">Reference proteome</keyword>
<dbReference type="Pfam" id="PF00078">
    <property type="entry name" value="RVT_1"/>
    <property type="match status" value="1"/>
</dbReference>
<dbReference type="InterPro" id="IPR036691">
    <property type="entry name" value="Endo/exonu/phosph_ase_sf"/>
</dbReference>
<evidence type="ECO:0000313" key="3">
    <source>
        <dbReference type="EMBL" id="KAL2517569.1"/>
    </source>
</evidence>
<feature type="domain" description="Reverse transcriptase" evidence="1">
    <location>
        <begin position="233"/>
        <end position="310"/>
    </location>
</feature>
<protein>
    <submittedName>
        <fullName evidence="3">Reverse transcriptase domain-containing protein</fullName>
    </submittedName>
</protein>
<dbReference type="SUPFAM" id="SSF56219">
    <property type="entry name" value="DNase I-like"/>
    <property type="match status" value="1"/>
</dbReference>
<comment type="caution">
    <text evidence="3">The sequence shown here is derived from an EMBL/GenBank/DDBJ whole genome shotgun (WGS) entry which is preliminary data.</text>
</comment>
<reference evidence="4" key="1">
    <citation type="submission" date="2024-07" db="EMBL/GenBank/DDBJ databases">
        <title>Two chromosome-level genome assemblies of Korean endemic species Abeliophyllum distichum and Forsythia ovata (Oleaceae).</title>
        <authorList>
            <person name="Jang H."/>
        </authorList>
    </citation>
    <scope>NUCLEOTIDE SEQUENCE [LARGE SCALE GENOMIC DNA]</scope>
</reference>
<organism evidence="3 4">
    <name type="scientific">Abeliophyllum distichum</name>
    <dbReference type="NCBI Taxonomy" id="126358"/>
    <lineage>
        <taxon>Eukaryota</taxon>
        <taxon>Viridiplantae</taxon>
        <taxon>Streptophyta</taxon>
        <taxon>Embryophyta</taxon>
        <taxon>Tracheophyta</taxon>
        <taxon>Spermatophyta</taxon>
        <taxon>Magnoliopsida</taxon>
        <taxon>eudicotyledons</taxon>
        <taxon>Gunneridae</taxon>
        <taxon>Pentapetalae</taxon>
        <taxon>asterids</taxon>
        <taxon>lamiids</taxon>
        <taxon>Lamiales</taxon>
        <taxon>Oleaceae</taxon>
        <taxon>Forsythieae</taxon>
        <taxon>Abeliophyllum</taxon>
    </lineage>
</organism>
<dbReference type="Proteomes" id="UP001604336">
    <property type="component" value="Unassembled WGS sequence"/>
</dbReference>
<dbReference type="GO" id="GO:0003964">
    <property type="term" value="F:RNA-directed DNA polymerase activity"/>
    <property type="evidence" value="ECO:0007669"/>
    <property type="project" value="UniProtKB-KW"/>
</dbReference>